<dbReference type="GO" id="GO:0006310">
    <property type="term" value="P:DNA recombination"/>
    <property type="evidence" value="ECO:0007669"/>
    <property type="project" value="UniProtKB-KW"/>
</dbReference>
<evidence type="ECO:0000313" key="11">
    <source>
        <dbReference type="Proteomes" id="UP000626148"/>
    </source>
</evidence>
<evidence type="ECO:0000259" key="8">
    <source>
        <dbReference type="Pfam" id="PF00149"/>
    </source>
</evidence>
<dbReference type="GO" id="GO:0004519">
    <property type="term" value="F:endonuclease activity"/>
    <property type="evidence" value="ECO:0007669"/>
    <property type="project" value="UniProtKB-KW"/>
</dbReference>
<comment type="caution">
    <text evidence="10">The sequence shown here is derived from an EMBL/GenBank/DDBJ whole genome shotgun (WGS) entry which is preliminary data.</text>
</comment>
<evidence type="ECO:0000256" key="7">
    <source>
        <dbReference type="RuleBase" id="RU363069"/>
    </source>
</evidence>
<name>A0A918K997_9GAMM</name>
<dbReference type="RefSeq" id="WP_189608818.1">
    <property type="nucleotide sequence ID" value="NZ_BMXR01000005.1"/>
</dbReference>
<keyword evidence="7" id="KW-0255">Endonuclease</keyword>
<comment type="similarity">
    <text evidence="1 7">Belongs to the SbcD family.</text>
</comment>
<reference evidence="10" key="2">
    <citation type="submission" date="2020-09" db="EMBL/GenBank/DDBJ databases">
        <authorList>
            <person name="Sun Q."/>
            <person name="Kim S."/>
        </authorList>
    </citation>
    <scope>NUCLEOTIDE SEQUENCE</scope>
    <source>
        <strain evidence="10">KCTC 22169</strain>
    </source>
</reference>
<dbReference type="PANTHER" id="PTHR30337:SF0">
    <property type="entry name" value="NUCLEASE SBCCD SUBUNIT D"/>
    <property type="match status" value="1"/>
</dbReference>
<dbReference type="InterPro" id="IPR029052">
    <property type="entry name" value="Metallo-depent_PP-like"/>
</dbReference>
<gene>
    <name evidence="7 10" type="primary">sbcD</name>
    <name evidence="10" type="ORF">GCM10007392_23800</name>
</gene>
<feature type="domain" description="Calcineurin-like phosphoesterase" evidence="8">
    <location>
        <begin position="1"/>
        <end position="217"/>
    </location>
</feature>
<evidence type="ECO:0000256" key="1">
    <source>
        <dbReference type="ARBA" id="ARBA00010555"/>
    </source>
</evidence>
<dbReference type="InterPro" id="IPR004593">
    <property type="entry name" value="SbcD"/>
</dbReference>
<evidence type="ECO:0000256" key="5">
    <source>
        <dbReference type="ARBA" id="ARBA00022801"/>
    </source>
</evidence>
<keyword evidence="6 7" id="KW-0269">Exonuclease</keyword>
<evidence type="ECO:0000256" key="6">
    <source>
        <dbReference type="ARBA" id="ARBA00022839"/>
    </source>
</evidence>
<feature type="domain" description="Nuclease SbcCD subunit D C-terminal" evidence="9">
    <location>
        <begin position="265"/>
        <end position="353"/>
    </location>
</feature>
<evidence type="ECO:0000256" key="3">
    <source>
        <dbReference type="ARBA" id="ARBA00013365"/>
    </source>
</evidence>
<accession>A0A918K997</accession>
<dbReference type="GO" id="GO:0006260">
    <property type="term" value="P:DNA replication"/>
    <property type="evidence" value="ECO:0007669"/>
    <property type="project" value="UniProtKB-KW"/>
</dbReference>
<dbReference type="Proteomes" id="UP000626148">
    <property type="component" value="Unassembled WGS sequence"/>
</dbReference>
<dbReference type="Gene3D" id="3.60.21.10">
    <property type="match status" value="1"/>
</dbReference>
<keyword evidence="4 7" id="KW-0540">Nuclease</keyword>
<evidence type="ECO:0000256" key="4">
    <source>
        <dbReference type="ARBA" id="ARBA00022722"/>
    </source>
</evidence>
<keyword evidence="11" id="KW-1185">Reference proteome</keyword>
<dbReference type="InterPro" id="IPR041796">
    <property type="entry name" value="Mre11_N"/>
</dbReference>
<dbReference type="InterPro" id="IPR050535">
    <property type="entry name" value="DNA_Repair-Maintenance_Comp"/>
</dbReference>
<proteinExistence type="inferred from homology"/>
<protein>
    <recommendedName>
        <fullName evidence="3 7">Nuclease SbcCD subunit D</fullName>
    </recommendedName>
</protein>
<reference evidence="10" key="1">
    <citation type="journal article" date="2014" name="Int. J. Syst. Evol. Microbiol.">
        <title>Complete genome sequence of Corynebacterium casei LMG S-19264T (=DSM 44701T), isolated from a smear-ripened cheese.</title>
        <authorList>
            <consortium name="US DOE Joint Genome Institute (JGI-PGF)"/>
            <person name="Walter F."/>
            <person name="Albersmeier A."/>
            <person name="Kalinowski J."/>
            <person name="Ruckert C."/>
        </authorList>
    </citation>
    <scope>NUCLEOTIDE SEQUENCE</scope>
    <source>
        <strain evidence="10">KCTC 22169</strain>
    </source>
</reference>
<organism evidence="10 11">
    <name type="scientific">Saccharospirillum salsuginis</name>
    <dbReference type="NCBI Taxonomy" id="418750"/>
    <lineage>
        <taxon>Bacteria</taxon>
        <taxon>Pseudomonadati</taxon>
        <taxon>Pseudomonadota</taxon>
        <taxon>Gammaproteobacteria</taxon>
        <taxon>Oceanospirillales</taxon>
        <taxon>Saccharospirillaceae</taxon>
        <taxon>Saccharospirillum</taxon>
    </lineage>
</organism>
<evidence type="ECO:0000313" key="10">
    <source>
        <dbReference type="EMBL" id="GGX55373.1"/>
    </source>
</evidence>
<keyword evidence="7" id="KW-0233">DNA recombination</keyword>
<dbReference type="InterPro" id="IPR026843">
    <property type="entry name" value="SbcD_C"/>
</dbReference>
<dbReference type="PANTHER" id="PTHR30337">
    <property type="entry name" value="COMPONENT OF ATP-DEPENDENT DSDNA EXONUCLEASE"/>
    <property type="match status" value="1"/>
</dbReference>
<comment type="subunit">
    <text evidence="2 7">Heterodimer of SbcC and SbcD.</text>
</comment>
<dbReference type="GO" id="GO:0008408">
    <property type="term" value="F:3'-5' exonuclease activity"/>
    <property type="evidence" value="ECO:0007669"/>
    <property type="project" value="InterPro"/>
</dbReference>
<evidence type="ECO:0000256" key="2">
    <source>
        <dbReference type="ARBA" id="ARBA00011322"/>
    </source>
</evidence>
<sequence>MRILHTSDWHIGRQFHNQSLLADQAEVLEQLIERVETDGVDVVLISGDVYDRSVPPADAVALLNRTLRRLCQDLEVPVILISGNHDSAERLGFAADLMQASGLHILSRLDTVTEPVVIDKNGLEVAFYGIPYCTPEGVRAAFDETVKTFDEAHTALVERITEAWQPGQRRVLLSHCFVSGGDVSESERPLSVGGADTVGWRPMKDFDYVALGHLHAPQRAGADHIRYAGSLLKYSFSEVNHHKGVTLVDLNGDEPPAIQHRALAPKRDMRILEGAFADILAQGEQDERPDDYLLVRLTDKKAILDTLSQLRAVYPNVLHLEKPGLDVDRDARLHSREQLKRTESELFADFFEQAQGEAMTDEQREALQSIIQAVHQDEESNQA</sequence>
<dbReference type="SUPFAM" id="SSF56300">
    <property type="entry name" value="Metallo-dependent phosphatases"/>
    <property type="match status" value="1"/>
</dbReference>
<keyword evidence="7" id="KW-0235">DNA replication</keyword>
<evidence type="ECO:0000259" key="9">
    <source>
        <dbReference type="Pfam" id="PF12320"/>
    </source>
</evidence>
<dbReference type="AlphaFoldDB" id="A0A918K997"/>
<dbReference type="EMBL" id="BMXR01000005">
    <property type="protein sequence ID" value="GGX55373.1"/>
    <property type="molecule type" value="Genomic_DNA"/>
</dbReference>
<keyword evidence="5 7" id="KW-0378">Hydrolase</keyword>
<dbReference type="CDD" id="cd00840">
    <property type="entry name" value="MPP_Mre11_N"/>
    <property type="match status" value="1"/>
</dbReference>
<dbReference type="InterPro" id="IPR004843">
    <property type="entry name" value="Calcineurin-like_PHP"/>
</dbReference>
<comment type="function">
    <text evidence="7">SbcCD cleaves DNA hairpin structures. These structures can inhibit DNA replication and are intermediates in certain DNA recombination reactions. The complex acts as a 3'-&gt;5' double strand exonuclease that can open hairpins. It also has a 5' single-strand endonuclease activity.</text>
</comment>
<dbReference type="Pfam" id="PF12320">
    <property type="entry name" value="SbcD_C"/>
    <property type="match status" value="1"/>
</dbReference>
<dbReference type="Pfam" id="PF00149">
    <property type="entry name" value="Metallophos"/>
    <property type="match status" value="1"/>
</dbReference>
<dbReference type="NCBIfam" id="TIGR00619">
    <property type="entry name" value="sbcd"/>
    <property type="match status" value="1"/>
</dbReference>